<feature type="transmembrane region" description="Helical" evidence="12">
    <location>
        <begin position="124"/>
        <end position="149"/>
    </location>
</feature>
<feature type="transmembrane region" description="Helical" evidence="12">
    <location>
        <begin position="196"/>
        <end position="218"/>
    </location>
</feature>
<sequence>MSGAGFDLAIIVVYFVVIIGIGLYAARGQKTMETYALGNRSMPWWAVLASILASEISAGTFLGTPSEGYAKLNFLYAQLVIGTIIARLLVAAVFIKPFYDLKVVSIYEFLEIRFGRMTRRISSFVFLLTRSLASGSRIFVAAILLVLAWEVLHPAFRQLEGEARFQQELFIYVGAVVVITFLTALYTTLGGIKAVVWTDLIQVSLMFGSAIYVFFWLLGKTGGWGGFFESIKTPAFVDTGIDSTKGFGENVRGILTQEYTLWAAFLGSVFTTLATHGTDQDMVQRMLTSKDHKKGQRAVILSGLIDLPVVIGFLAIGILLFRFYTQNADRAPAHDPGIFAWFMVHDLAPGLRGLLAAGLFATAMGSLSTALNALATTFTKDWYVGYFRPNASSNEQFKAARWATAGFAVLLALIGIGTAFIKLKNPDLRIIPIVLGSFGYTYGSLLGVFLIGMLTKTRGTCRGNAIAMAAGLLVVCFFSSAHNDVYDIFHDKEAKVRKALVALKAAPAYSTFATSFQPATPELVAQVVEKTKLPEAEVRDLWASRTSHEPWYLPSWVPVIAFTWRIMLGTLVTVMVGLCFPRKGAAYVAQSA</sequence>
<evidence type="ECO:0000256" key="8">
    <source>
        <dbReference type="ARBA" id="ARBA00023065"/>
    </source>
</evidence>
<feature type="transmembrane region" description="Helical" evidence="12">
    <location>
        <begin position="44"/>
        <end position="62"/>
    </location>
</feature>
<feature type="transmembrane region" description="Helical" evidence="12">
    <location>
        <begin position="353"/>
        <end position="378"/>
    </location>
</feature>
<evidence type="ECO:0000256" key="11">
    <source>
        <dbReference type="RuleBase" id="RU362091"/>
    </source>
</evidence>
<gene>
    <name evidence="13" type="ORF">OKA05_11850</name>
</gene>
<dbReference type="EMBL" id="JAPDDT010000004">
    <property type="protein sequence ID" value="MCW1923248.1"/>
    <property type="molecule type" value="Genomic_DNA"/>
</dbReference>
<dbReference type="PANTHER" id="PTHR42985:SF47">
    <property type="entry name" value="INTEGRAL MEMBRANE TRANSPORT PROTEIN"/>
    <property type="match status" value="1"/>
</dbReference>
<evidence type="ECO:0000256" key="5">
    <source>
        <dbReference type="ARBA" id="ARBA00022692"/>
    </source>
</evidence>
<comment type="subcellular location">
    <subcellularLocation>
        <location evidence="1">Cell membrane</location>
        <topology evidence="1">Multi-pass membrane protein</topology>
    </subcellularLocation>
</comment>
<organism evidence="13 14">
    <name type="scientific">Luteolibacter arcticus</name>
    <dbReference type="NCBI Taxonomy" id="1581411"/>
    <lineage>
        <taxon>Bacteria</taxon>
        <taxon>Pseudomonadati</taxon>
        <taxon>Verrucomicrobiota</taxon>
        <taxon>Verrucomicrobiia</taxon>
        <taxon>Verrucomicrobiales</taxon>
        <taxon>Verrucomicrobiaceae</taxon>
        <taxon>Luteolibacter</taxon>
    </lineage>
</organism>
<protein>
    <submittedName>
        <fullName evidence="13">Sodium:proline symporter</fullName>
    </submittedName>
</protein>
<feature type="transmembrane region" description="Helical" evidence="12">
    <location>
        <begin position="298"/>
        <end position="324"/>
    </location>
</feature>
<evidence type="ECO:0000256" key="7">
    <source>
        <dbReference type="ARBA" id="ARBA00023053"/>
    </source>
</evidence>
<keyword evidence="5 12" id="KW-0812">Transmembrane</keyword>
<dbReference type="RefSeq" id="WP_264487353.1">
    <property type="nucleotide sequence ID" value="NZ_JAPDDT010000004.1"/>
</dbReference>
<name>A0ABT3GIB7_9BACT</name>
<keyword evidence="8" id="KW-0406">Ion transport</keyword>
<keyword evidence="10" id="KW-0739">Sodium transport</keyword>
<evidence type="ECO:0000256" key="10">
    <source>
        <dbReference type="ARBA" id="ARBA00023201"/>
    </source>
</evidence>
<dbReference type="PROSITE" id="PS50283">
    <property type="entry name" value="NA_SOLUT_SYMP_3"/>
    <property type="match status" value="1"/>
</dbReference>
<feature type="transmembrane region" description="Helical" evidence="12">
    <location>
        <begin position="6"/>
        <end position="24"/>
    </location>
</feature>
<dbReference type="InterPro" id="IPR051163">
    <property type="entry name" value="Sodium:Solute_Symporter_SSF"/>
</dbReference>
<dbReference type="InterPro" id="IPR038377">
    <property type="entry name" value="Na/Glc_symporter_sf"/>
</dbReference>
<keyword evidence="3" id="KW-0813">Transport</keyword>
<evidence type="ECO:0000256" key="2">
    <source>
        <dbReference type="ARBA" id="ARBA00006434"/>
    </source>
</evidence>
<dbReference type="InterPro" id="IPR001734">
    <property type="entry name" value="Na/solute_symporter"/>
</dbReference>
<feature type="transmembrane region" description="Helical" evidence="12">
    <location>
        <begin position="399"/>
        <end position="421"/>
    </location>
</feature>
<reference evidence="13 14" key="1">
    <citation type="submission" date="2022-10" db="EMBL/GenBank/DDBJ databases">
        <title>Luteolibacter arcticus strain CCTCC AB 2014275, whole genome shotgun sequencing project.</title>
        <authorList>
            <person name="Zhao G."/>
            <person name="Shen L."/>
        </authorList>
    </citation>
    <scope>NUCLEOTIDE SEQUENCE [LARGE SCALE GENOMIC DNA]</scope>
    <source>
        <strain evidence="13 14">CCTCC AB 2014275</strain>
    </source>
</reference>
<evidence type="ECO:0000256" key="6">
    <source>
        <dbReference type="ARBA" id="ARBA00022989"/>
    </source>
</evidence>
<evidence type="ECO:0000256" key="4">
    <source>
        <dbReference type="ARBA" id="ARBA00022475"/>
    </source>
</evidence>
<proteinExistence type="inferred from homology"/>
<dbReference type="Gene3D" id="1.20.1730.10">
    <property type="entry name" value="Sodium/glucose cotransporter"/>
    <property type="match status" value="1"/>
</dbReference>
<evidence type="ECO:0000256" key="12">
    <source>
        <dbReference type="SAM" id="Phobius"/>
    </source>
</evidence>
<evidence type="ECO:0000313" key="13">
    <source>
        <dbReference type="EMBL" id="MCW1923248.1"/>
    </source>
</evidence>
<keyword evidence="14" id="KW-1185">Reference proteome</keyword>
<comment type="caution">
    <text evidence="13">The sequence shown here is derived from an EMBL/GenBank/DDBJ whole genome shotgun (WGS) entry which is preliminary data.</text>
</comment>
<evidence type="ECO:0000256" key="1">
    <source>
        <dbReference type="ARBA" id="ARBA00004651"/>
    </source>
</evidence>
<dbReference type="Proteomes" id="UP001320876">
    <property type="component" value="Unassembled WGS sequence"/>
</dbReference>
<comment type="similarity">
    <text evidence="2 11">Belongs to the sodium:solute symporter (SSF) (TC 2.A.21) family.</text>
</comment>
<feature type="transmembrane region" description="Helical" evidence="12">
    <location>
        <begin position="169"/>
        <end position="189"/>
    </location>
</feature>
<keyword evidence="4" id="KW-1003">Cell membrane</keyword>
<dbReference type="Pfam" id="PF00474">
    <property type="entry name" value="SSF"/>
    <property type="match status" value="1"/>
</dbReference>
<dbReference type="PANTHER" id="PTHR42985">
    <property type="entry name" value="SODIUM-COUPLED MONOCARBOXYLATE TRANSPORTER"/>
    <property type="match status" value="1"/>
</dbReference>
<keyword evidence="7" id="KW-0915">Sodium</keyword>
<feature type="transmembrane region" description="Helical" evidence="12">
    <location>
        <begin position="556"/>
        <end position="580"/>
    </location>
</feature>
<evidence type="ECO:0000256" key="3">
    <source>
        <dbReference type="ARBA" id="ARBA00022448"/>
    </source>
</evidence>
<keyword evidence="9 12" id="KW-0472">Membrane</keyword>
<evidence type="ECO:0000313" key="14">
    <source>
        <dbReference type="Proteomes" id="UP001320876"/>
    </source>
</evidence>
<feature type="transmembrane region" description="Helical" evidence="12">
    <location>
        <begin position="74"/>
        <end position="95"/>
    </location>
</feature>
<accession>A0ABT3GIB7</accession>
<evidence type="ECO:0000256" key="9">
    <source>
        <dbReference type="ARBA" id="ARBA00023136"/>
    </source>
</evidence>
<feature type="transmembrane region" description="Helical" evidence="12">
    <location>
        <begin position="259"/>
        <end position="277"/>
    </location>
</feature>
<feature type="transmembrane region" description="Helical" evidence="12">
    <location>
        <begin position="433"/>
        <end position="453"/>
    </location>
</feature>
<feature type="transmembrane region" description="Helical" evidence="12">
    <location>
        <begin position="465"/>
        <end position="482"/>
    </location>
</feature>
<keyword evidence="6 12" id="KW-1133">Transmembrane helix</keyword>